<dbReference type="SUPFAM" id="SSF52540">
    <property type="entry name" value="P-loop containing nucleoside triphosphate hydrolases"/>
    <property type="match status" value="1"/>
</dbReference>
<dbReference type="Pfam" id="PF00485">
    <property type="entry name" value="PRK"/>
    <property type="match status" value="1"/>
</dbReference>
<evidence type="ECO:0000313" key="2">
    <source>
        <dbReference type="EMBL" id="MBD3363687.1"/>
    </source>
</evidence>
<dbReference type="SUPFAM" id="SSF55186">
    <property type="entry name" value="ThrRS/AlaRS common domain"/>
    <property type="match status" value="1"/>
</dbReference>
<gene>
    <name evidence="2" type="ORF">GF359_00575</name>
</gene>
<dbReference type="Gene3D" id="3.40.50.300">
    <property type="entry name" value="P-loop containing nucleotide triphosphate hydrolases"/>
    <property type="match status" value="1"/>
</dbReference>
<organism evidence="2 3">
    <name type="scientific">candidate division WOR-3 bacterium</name>
    <dbReference type="NCBI Taxonomy" id="2052148"/>
    <lineage>
        <taxon>Bacteria</taxon>
        <taxon>Bacteria division WOR-3</taxon>
    </lineage>
</organism>
<evidence type="ECO:0000313" key="3">
    <source>
        <dbReference type="Proteomes" id="UP000630660"/>
    </source>
</evidence>
<evidence type="ECO:0000259" key="1">
    <source>
        <dbReference type="Pfam" id="PF00485"/>
    </source>
</evidence>
<dbReference type="Proteomes" id="UP000630660">
    <property type="component" value="Unassembled WGS sequence"/>
</dbReference>
<comment type="caution">
    <text evidence="2">The sequence shown here is derived from an EMBL/GenBank/DDBJ whole genome shotgun (WGS) entry which is preliminary data.</text>
</comment>
<accession>A0A9D5QC55</accession>
<dbReference type="InterPro" id="IPR018163">
    <property type="entry name" value="Thr/Ala-tRNA-synth_IIc_edit"/>
</dbReference>
<keyword evidence="2" id="KW-0808">Transferase</keyword>
<dbReference type="GO" id="GO:0005524">
    <property type="term" value="F:ATP binding"/>
    <property type="evidence" value="ECO:0007669"/>
    <property type="project" value="InterPro"/>
</dbReference>
<dbReference type="PANTHER" id="PTHR10285">
    <property type="entry name" value="URIDINE KINASE"/>
    <property type="match status" value="1"/>
</dbReference>
<proteinExistence type="predicted"/>
<dbReference type="CDD" id="cd02028">
    <property type="entry name" value="UMPK_like"/>
    <property type="match status" value="1"/>
</dbReference>
<protein>
    <submittedName>
        <fullName evidence="2">Nucleoside kinase</fullName>
    </submittedName>
</protein>
<dbReference type="AlphaFoldDB" id="A0A9D5QC55"/>
<feature type="domain" description="Phosphoribulokinase/uridine kinase" evidence="1">
    <location>
        <begin position="284"/>
        <end position="479"/>
    </location>
</feature>
<name>A0A9D5QC55_UNCW3</name>
<keyword evidence="2" id="KW-0418">Kinase</keyword>
<dbReference type="Gene3D" id="3.30.980.10">
    <property type="entry name" value="Threonyl-trna Synthetase, Chain A, domain 2"/>
    <property type="match status" value="1"/>
</dbReference>
<reference evidence="2" key="1">
    <citation type="submission" date="2019-11" db="EMBL/GenBank/DDBJ databases">
        <title>Microbial mats filling the niche in hypersaline microbial mats.</title>
        <authorList>
            <person name="Wong H.L."/>
            <person name="Macleod F.I."/>
            <person name="White R.A. III"/>
            <person name="Burns B.P."/>
        </authorList>
    </citation>
    <scope>NUCLEOTIDE SEQUENCE</scope>
    <source>
        <strain evidence="2">Bin_327</strain>
    </source>
</reference>
<sequence length="561" mass="64137">MVKVRLGRSNVREVVEGTPICELIPAGQPIIAAKLDGELVGLNTPLIQDAKLEYVLATDIEGLRVHHESLIYILTMAAQRAFPSSRLVVEHSTSKGFYCTLRMKDRRMEKRDVELLEAEMLGLMADDMDIYSEFAAREELEKICKANENFSKLALLVHAKKEHYYIHRCSDFTDWARGPLVPSTGSLAAFELRYYPPGFILRFPTPASFPELPPFVEQPKLFLVFHHYEEWGEALRISDIGQLNKMIAERKSAELVNIAEALHEKAIARIADRISRTPILPRIVLIAGPSSAGKTTFAKRLAVHLRVNGLRPLPLSVDDYFLDRSRTPLDVDGKPDFETLEAVDLEFFNQQLVLLLEGKTVDRPRFDFEKGKRYFDGTTLNLAPDEILIVEGIHALNPRLTSAVPKHLKFRVYVSALTQLNYHDQRMVSTSDTRMLRRMMRDYSYRDHTPTETLKRWPSVRRGEEMNIFPYQETADEMFNSALIYELSVMRNKSIKLLRTVKAKGYKAEAQRMLDLLELVMPADDEAVPPASILREFIGGSIFRKRENSNNNKKTTSKKNK</sequence>
<dbReference type="InterPro" id="IPR027417">
    <property type="entry name" value="P-loop_NTPase"/>
</dbReference>
<dbReference type="EMBL" id="WJKJ01000017">
    <property type="protein sequence ID" value="MBD3363687.1"/>
    <property type="molecule type" value="Genomic_DNA"/>
</dbReference>
<dbReference type="GO" id="GO:0016301">
    <property type="term" value="F:kinase activity"/>
    <property type="evidence" value="ECO:0007669"/>
    <property type="project" value="UniProtKB-KW"/>
</dbReference>
<dbReference type="InterPro" id="IPR006083">
    <property type="entry name" value="PRK/URK"/>
</dbReference>